<keyword evidence="1" id="KW-0175">Coiled coil</keyword>
<keyword evidence="3" id="KW-1185">Reference proteome</keyword>
<feature type="coiled-coil region" evidence="1">
    <location>
        <begin position="2"/>
        <end position="36"/>
    </location>
</feature>
<gene>
    <name evidence="2" type="ORF">RFI_37247</name>
</gene>
<dbReference type="Proteomes" id="UP000023152">
    <property type="component" value="Unassembled WGS sequence"/>
</dbReference>
<evidence type="ECO:0000313" key="2">
    <source>
        <dbReference type="EMBL" id="ETO00200.1"/>
    </source>
</evidence>
<accession>X6LHJ4</accession>
<dbReference type="AlphaFoldDB" id="X6LHJ4"/>
<reference evidence="2 3" key="1">
    <citation type="journal article" date="2013" name="Curr. Biol.">
        <title>The Genome of the Foraminiferan Reticulomyxa filosa.</title>
        <authorList>
            <person name="Glockner G."/>
            <person name="Hulsmann N."/>
            <person name="Schleicher M."/>
            <person name="Noegel A.A."/>
            <person name="Eichinger L."/>
            <person name="Gallinger C."/>
            <person name="Pawlowski J."/>
            <person name="Sierra R."/>
            <person name="Euteneuer U."/>
            <person name="Pillet L."/>
            <person name="Moustafa A."/>
            <person name="Platzer M."/>
            <person name="Groth M."/>
            <person name="Szafranski K."/>
            <person name="Schliwa M."/>
        </authorList>
    </citation>
    <scope>NUCLEOTIDE SEQUENCE [LARGE SCALE GENOMIC DNA]</scope>
</reference>
<protein>
    <submittedName>
        <fullName evidence="2">Uncharacterized protein</fullName>
    </submittedName>
</protein>
<name>X6LHJ4_RETFI</name>
<proteinExistence type="predicted"/>
<comment type="caution">
    <text evidence="2">The sequence shown here is derived from an EMBL/GenBank/DDBJ whole genome shotgun (WGS) entry which is preliminary data.</text>
</comment>
<sequence length="164" mass="19890">MKKKYAGQLDLYTTRIKEMEDEYNKEKIRLKKYEESLIFQYQLQKSPQFVDQTVAIIAENVLTVFDMLSRINTQLGEKEREWIDATMLLYDKLEDTLEWLKQLELHEQQQLEVLEEDLTGQENDLKEEEQILMAQKQLQDRLSQLEMDNRHIVDYFNHRKSEQQ</sequence>
<organism evidence="2 3">
    <name type="scientific">Reticulomyxa filosa</name>
    <dbReference type="NCBI Taxonomy" id="46433"/>
    <lineage>
        <taxon>Eukaryota</taxon>
        <taxon>Sar</taxon>
        <taxon>Rhizaria</taxon>
        <taxon>Retaria</taxon>
        <taxon>Foraminifera</taxon>
        <taxon>Monothalamids</taxon>
        <taxon>Reticulomyxidae</taxon>
        <taxon>Reticulomyxa</taxon>
    </lineage>
</organism>
<evidence type="ECO:0000313" key="3">
    <source>
        <dbReference type="Proteomes" id="UP000023152"/>
    </source>
</evidence>
<dbReference type="EMBL" id="ASPP01041665">
    <property type="protein sequence ID" value="ETO00200.1"/>
    <property type="molecule type" value="Genomic_DNA"/>
</dbReference>
<feature type="non-terminal residue" evidence="2">
    <location>
        <position position="164"/>
    </location>
</feature>
<evidence type="ECO:0000256" key="1">
    <source>
        <dbReference type="SAM" id="Coils"/>
    </source>
</evidence>